<dbReference type="AlphaFoldDB" id="A0AAV4IQ16"/>
<evidence type="ECO:0000256" key="1">
    <source>
        <dbReference type="SAM" id="MobiDB-lite"/>
    </source>
</evidence>
<organism evidence="3 4">
    <name type="scientific">Elysia marginata</name>
    <dbReference type="NCBI Taxonomy" id="1093978"/>
    <lineage>
        <taxon>Eukaryota</taxon>
        <taxon>Metazoa</taxon>
        <taxon>Spiralia</taxon>
        <taxon>Lophotrochozoa</taxon>
        <taxon>Mollusca</taxon>
        <taxon>Gastropoda</taxon>
        <taxon>Heterobranchia</taxon>
        <taxon>Euthyneura</taxon>
        <taxon>Panpulmonata</taxon>
        <taxon>Sacoglossa</taxon>
        <taxon>Placobranchoidea</taxon>
        <taxon>Plakobranchidae</taxon>
        <taxon>Elysia</taxon>
    </lineage>
</organism>
<accession>A0AAV4IQ16</accession>
<evidence type="ECO:0000256" key="2">
    <source>
        <dbReference type="SAM" id="Phobius"/>
    </source>
</evidence>
<feature type="compositionally biased region" description="Basic residues" evidence="1">
    <location>
        <begin position="373"/>
        <end position="384"/>
    </location>
</feature>
<proteinExistence type="predicted"/>
<feature type="transmembrane region" description="Helical" evidence="2">
    <location>
        <begin position="303"/>
        <end position="334"/>
    </location>
</feature>
<feature type="compositionally biased region" description="Low complexity" evidence="1">
    <location>
        <begin position="394"/>
        <end position="412"/>
    </location>
</feature>
<keyword evidence="2" id="KW-0472">Membrane</keyword>
<evidence type="ECO:0000313" key="3">
    <source>
        <dbReference type="EMBL" id="GFS11829.1"/>
    </source>
</evidence>
<dbReference type="PANTHER" id="PTHR33444:SF7">
    <property type="entry name" value="TRANSMEMBRANE PROTEIN 272"/>
    <property type="match status" value="1"/>
</dbReference>
<gene>
    <name evidence="3" type="ORF">ElyMa_001357000</name>
</gene>
<dbReference type="EMBL" id="BMAT01002688">
    <property type="protein sequence ID" value="GFS11829.1"/>
    <property type="molecule type" value="Genomic_DNA"/>
</dbReference>
<comment type="caution">
    <text evidence="3">The sequence shown here is derived from an EMBL/GenBank/DDBJ whole genome shotgun (WGS) entry which is preliminary data.</text>
</comment>
<reference evidence="3 4" key="1">
    <citation type="journal article" date="2021" name="Elife">
        <title>Chloroplast acquisition without the gene transfer in kleptoplastic sea slugs, Plakobranchus ocellatus.</title>
        <authorList>
            <person name="Maeda T."/>
            <person name="Takahashi S."/>
            <person name="Yoshida T."/>
            <person name="Shimamura S."/>
            <person name="Takaki Y."/>
            <person name="Nagai Y."/>
            <person name="Toyoda A."/>
            <person name="Suzuki Y."/>
            <person name="Arimoto A."/>
            <person name="Ishii H."/>
            <person name="Satoh N."/>
            <person name="Nishiyama T."/>
            <person name="Hasebe M."/>
            <person name="Maruyama T."/>
            <person name="Minagawa J."/>
            <person name="Obokata J."/>
            <person name="Shigenobu S."/>
        </authorList>
    </citation>
    <scope>NUCLEOTIDE SEQUENCE [LARGE SCALE GENOMIC DNA]</scope>
</reference>
<keyword evidence="2" id="KW-1133">Transmembrane helix</keyword>
<dbReference type="InterPro" id="IPR040350">
    <property type="entry name" value="TMEM272"/>
</dbReference>
<protein>
    <submittedName>
        <fullName evidence="3">TBC1 domain family member 2B</fullName>
    </submittedName>
</protein>
<feature type="transmembrane region" description="Helical" evidence="2">
    <location>
        <begin position="214"/>
        <end position="234"/>
    </location>
</feature>
<keyword evidence="4" id="KW-1185">Reference proteome</keyword>
<keyword evidence="2" id="KW-0812">Transmembrane</keyword>
<feature type="region of interest" description="Disordered" evidence="1">
    <location>
        <begin position="1"/>
        <end position="54"/>
    </location>
</feature>
<feature type="transmembrane region" description="Helical" evidence="2">
    <location>
        <begin position="174"/>
        <end position="202"/>
    </location>
</feature>
<feature type="transmembrane region" description="Helical" evidence="2">
    <location>
        <begin position="262"/>
        <end position="283"/>
    </location>
</feature>
<evidence type="ECO:0000313" key="4">
    <source>
        <dbReference type="Proteomes" id="UP000762676"/>
    </source>
</evidence>
<name>A0AAV4IQ16_9GAST</name>
<feature type="compositionally biased region" description="Low complexity" evidence="1">
    <location>
        <begin position="36"/>
        <end position="45"/>
    </location>
</feature>
<dbReference type="PANTHER" id="PTHR33444">
    <property type="entry name" value="SI:DKEY-19B23.12-RELATED"/>
    <property type="match status" value="1"/>
</dbReference>
<dbReference type="Proteomes" id="UP000762676">
    <property type="component" value="Unassembled WGS sequence"/>
</dbReference>
<feature type="region of interest" description="Disordered" evidence="1">
    <location>
        <begin position="372"/>
        <end position="417"/>
    </location>
</feature>
<sequence length="424" mass="47376">MSMLTRTGTVVRKQRRRSSTASRGSSRRESAPTPSPTLCLSPSPSQSHTGFDGSSGLAGYNSRHRHSCYSFYGHLTPSPFPYGTPFETSSADVSPLSALNGCDPSKSTAFTFDVTHTAYGGFKLTPPPNDKPVYESTVLWAEVEDTDNHFSLLGSISEASNEARHPCDFIHKSLFILGGTWPVTVFTLILLALPLVMTAIGVNYLRECPREPKLPIYLVVGGSFGILKLVFLLWKQIRRHRDDVIDLHDDDDLLTMTRMTNMALNVFLSVWFVFGHYWLVRIWKPHFEAPLHEPRNWCDRTVFLFTFWQLVICHIILGVVIVTTIVLYCVYVCIKCVGSSSGSSSEETEAVTAVVTTSSGSGAHAQTTITRLNGHKHNHNHYKSSTRSQQDGVNHLNSNLHHQSQQQQQQQQKPCEDVEVVVKR</sequence>